<dbReference type="PANTHER" id="PTHR11808">
    <property type="entry name" value="TRANS-SULFURATION ENZYME FAMILY MEMBER"/>
    <property type="match status" value="1"/>
</dbReference>
<dbReference type="GO" id="GO:0009086">
    <property type="term" value="P:methionine biosynthetic process"/>
    <property type="evidence" value="ECO:0007669"/>
    <property type="project" value="UniProtKB-ARBA"/>
</dbReference>
<accession>A0A1V9EZC2</accession>
<dbReference type="FunFam" id="3.40.640.10:FF:000046">
    <property type="entry name" value="Cystathionine gamma-lyase"/>
    <property type="match status" value="1"/>
</dbReference>
<dbReference type="PROSITE" id="PS00868">
    <property type="entry name" value="CYS_MET_METAB_PP"/>
    <property type="match status" value="1"/>
</dbReference>
<keyword evidence="2 3" id="KW-0663">Pyridoxal phosphate</keyword>
<evidence type="ECO:0000313" key="6">
    <source>
        <dbReference type="Proteomes" id="UP000192610"/>
    </source>
</evidence>
<gene>
    <name evidence="5" type="ORF">A4H97_27325</name>
</gene>
<comment type="cofactor">
    <cofactor evidence="1 4">
        <name>pyridoxal 5'-phosphate</name>
        <dbReference type="ChEBI" id="CHEBI:597326"/>
    </cofactor>
</comment>
<dbReference type="InterPro" id="IPR000277">
    <property type="entry name" value="Cys/Met-Metab_PyrdxlP-dep_enz"/>
</dbReference>
<evidence type="ECO:0000256" key="3">
    <source>
        <dbReference type="PIRSR" id="PIRSR001434-2"/>
    </source>
</evidence>
<evidence type="ECO:0000256" key="4">
    <source>
        <dbReference type="RuleBase" id="RU362118"/>
    </source>
</evidence>
<name>A0A1V9EZC2_9BACT</name>
<dbReference type="SUPFAM" id="SSF53383">
    <property type="entry name" value="PLP-dependent transferases"/>
    <property type="match status" value="1"/>
</dbReference>
<feature type="modified residue" description="N6-(pyridoxal phosphate)lysine" evidence="3">
    <location>
        <position position="224"/>
    </location>
</feature>
<dbReference type="GO" id="GO:0019346">
    <property type="term" value="P:transsulfuration"/>
    <property type="evidence" value="ECO:0007669"/>
    <property type="project" value="InterPro"/>
</dbReference>
<dbReference type="Pfam" id="PF01053">
    <property type="entry name" value="Cys_Met_Meta_PP"/>
    <property type="match status" value="1"/>
</dbReference>
<dbReference type="Gene3D" id="3.90.1150.10">
    <property type="entry name" value="Aspartate Aminotransferase, domain 1"/>
    <property type="match status" value="1"/>
</dbReference>
<dbReference type="EMBL" id="LVXG01000011">
    <property type="protein sequence ID" value="OQP51294.1"/>
    <property type="molecule type" value="Genomic_DNA"/>
</dbReference>
<evidence type="ECO:0000256" key="1">
    <source>
        <dbReference type="ARBA" id="ARBA00001933"/>
    </source>
</evidence>
<protein>
    <submittedName>
        <fullName evidence="5">Cystathionine gamma-synthase</fullName>
    </submittedName>
</protein>
<dbReference type="GO" id="GO:0005737">
    <property type="term" value="C:cytoplasm"/>
    <property type="evidence" value="ECO:0007669"/>
    <property type="project" value="TreeGrafter"/>
</dbReference>
<dbReference type="FunFam" id="3.90.1150.10:FF:000033">
    <property type="entry name" value="Cystathionine gamma-synthase"/>
    <property type="match status" value="1"/>
</dbReference>
<dbReference type="AlphaFoldDB" id="A0A1V9EZC2"/>
<reference evidence="6" key="1">
    <citation type="submission" date="2016-04" db="EMBL/GenBank/DDBJ databases">
        <authorList>
            <person name="Chen L."/>
            <person name="Zhuang W."/>
            <person name="Wang G."/>
        </authorList>
    </citation>
    <scope>NUCLEOTIDE SEQUENCE [LARGE SCALE GENOMIC DNA]</scope>
    <source>
        <strain evidence="6">17621</strain>
    </source>
</reference>
<comment type="similarity">
    <text evidence="4">Belongs to the trans-sulfuration enzymes family.</text>
</comment>
<organism evidence="5 6">
    <name type="scientific">Niastella yeongjuensis</name>
    <dbReference type="NCBI Taxonomy" id="354355"/>
    <lineage>
        <taxon>Bacteria</taxon>
        <taxon>Pseudomonadati</taxon>
        <taxon>Bacteroidota</taxon>
        <taxon>Chitinophagia</taxon>
        <taxon>Chitinophagales</taxon>
        <taxon>Chitinophagaceae</taxon>
        <taxon>Niastella</taxon>
    </lineage>
</organism>
<dbReference type="STRING" id="354355.SAMN05660816_05688"/>
<dbReference type="Proteomes" id="UP000192610">
    <property type="component" value="Unassembled WGS sequence"/>
</dbReference>
<dbReference type="Gene3D" id="3.40.640.10">
    <property type="entry name" value="Type I PLP-dependent aspartate aminotransferase-like (Major domain)"/>
    <property type="match status" value="1"/>
</dbReference>
<dbReference type="InterPro" id="IPR054542">
    <property type="entry name" value="Cys_met_metab_PP"/>
</dbReference>
<dbReference type="PIRSF" id="PIRSF001434">
    <property type="entry name" value="CGS"/>
    <property type="match status" value="1"/>
</dbReference>
<dbReference type="InterPro" id="IPR015424">
    <property type="entry name" value="PyrdxlP-dep_Trfase"/>
</dbReference>
<dbReference type="CDD" id="cd00614">
    <property type="entry name" value="CGS_like"/>
    <property type="match status" value="1"/>
</dbReference>
<evidence type="ECO:0000313" key="5">
    <source>
        <dbReference type="EMBL" id="OQP51294.1"/>
    </source>
</evidence>
<dbReference type="PANTHER" id="PTHR11808:SF80">
    <property type="entry name" value="CYSTATHIONINE GAMMA-LYASE"/>
    <property type="match status" value="1"/>
</dbReference>
<keyword evidence="6" id="KW-1185">Reference proteome</keyword>
<dbReference type="RefSeq" id="WP_081198514.1">
    <property type="nucleotide sequence ID" value="NZ_FOCZ01000014.1"/>
</dbReference>
<proteinExistence type="inferred from homology"/>
<dbReference type="GO" id="GO:0030170">
    <property type="term" value="F:pyridoxal phosphate binding"/>
    <property type="evidence" value="ECO:0007669"/>
    <property type="project" value="InterPro"/>
</dbReference>
<sequence>MANKEFPYTGFTSLAVHAGHEQDPNYAHLTPIYASSTFVYDSAEQGMRRFSKQEEGYIYSRWGNPTFTEAEKKIAAMECFGVATTNGDPLQVKALLHASGMAAITTLFISNLKAGDKILSHFSLYGGSQEMMDKILPGLGIEAVIVDLRDLNKAEEALKADPKIRMVYLETPANPTVQCVDIAELTQLAKKYNKLVACDNTFATPYLQQPFRYGVDFIIHSTTKFLNGHGTAVGGVLLGRDIEFMNNRAAKTYQLLGGNSNPFDAFLLINGMRTLEIRMERHCHNATEIANYLEVHKAVAKVNYTGLSSHPDHYLAHKQMRHPGAIMSIELKGGLQAGIQMMDRLQLCTRTVSLGTCDTLLCHPASMTHYGVPKAQREQYGITDGLIRMSIGIENVQDILMDLEQSLKGL</sequence>
<evidence type="ECO:0000256" key="2">
    <source>
        <dbReference type="ARBA" id="ARBA00022898"/>
    </source>
</evidence>
<comment type="caution">
    <text evidence="5">The sequence shown here is derived from an EMBL/GenBank/DDBJ whole genome shotgun (WGS) entry which is preliminary data.</text>
</comment>
<dbReference type="OrthoDB" id="9803729at2"/>
<dbReference type="InterPro" id="IPR015421">
    <property type="entry name" value="PyrdxlP-dep_Trfase_major"/>
</dbReference>
<dbReference type="InterPro" id="IPR015422">
    <property type="entry name" value="PyrdxlP-dep_Trfase_small"/>
</dbReference>
<dbReference type="GO" id="GO:0016846">
    <property type="term" value="F:carbon-sulfur lyase activity"/>
    <property type="evidence" value="ECO:0007669"/>
    <property type="project" value="TreeGrafter"/>
</dbReference>